<dbReference type="PRINTS" id="PR00385">
    <property type="entry name" value="P450"/>
</dbReference>
<evidence type="ECO:0000313" key="7">
    <source>
        <dbReference type="EMBL" id="SIR11357.1"/>
    </source>
</evidence>
<dbReference type="Pfam" id="PF00067">
    <property type="entry name" value="p450"/>
    <property type="match status" value="1"/>
</dbReference>
<dbReference type="Gene3D" id="1.10.630.10">
    <property type="entry name" value="Cytochrome P450"/>
    <property type="match status" value="1"/>
</dbReference>
<protein>
    <submittedName>
        <fullName evidence="7">Cytochrome P450</fullName>
    </submittedName>
</protein>
<proteinExistence type="inferred from homology"/>
<dbReference type="SUPFAM" id="SSF48264">
    <property type="entry name" value="Cytochrome P450"/>
    <property type="match status" value="1"/>
</dbReference>
<dbReference type="GO" id="GO:0016705">
    <property type="term" value="F:oxidoreductase activity, acting on paired donors, with incorporation or reduction of molecular oxygen"/>
    <property type="evidence" value="ECO:0007669"/>
    <property type="project" value="InterPro"/>
</dbReference>
<keyword evidence="8" id="KW-1185">Reference proteome</keyword>
<keyword evidence="3" id="KW-0479">Metal-binding</keyword>
<dbReference type="InterPro" id="IPR001128">
    <property type="entry name" value="Cyt_P450"/>
</dbReference>
<evidence type="ECO:0000256" key="5">
    <source>
        <dbReference type="ARBA" id="ARBA00023004"/>
    </source>
</evidence>
<dbReference type="GO" id="GO:0005506">
    <property type="term" value="F:iron ion binding"/>
    <property type="evidence" value="ECO:0007669"/>
    <property type="project" value="InterPro"/>
</dbReference>
<reference evidence="8" key="1">
    <citation type="submission" date="2017-01" db="EMBL/GenBank/DDBJ databases">
        <authorList>
            <person name="Varghese N."/>
            <person name="Submissions S."/>
        </authorList>
    </citation>
    <scope>NUCLEOTIDE SEQUENCE [LARGE SCALE GENOMIC DNA]</scope>
    <source>
        <strain evidence="8">CGMCC 1.7737</strain>
    </source>
</reference>
<dbReference type="GO" id="GO:0004497">
    <property type="term" value="F:monooxygenase activity"/>
    <property type="evidence" value="ECO:0007669"/>
    <property type="project" value="UniProtKB-KW"/>
</dbReference>
<dbReference type="OrthoDB" id="9881at2157"/>
<sequence length="441" mass="49915">MSTLPPGPSGLPVAGSTLSFVRDPFSTYERWAEEYGDIVATNIAGRTFVMVAHPEHIERILVTDQQHYGKGSFQRDQLGDIVGDGLLLSEGEFWHEQRNRLQPEFFREQLTQYATMMVDETRARADNWTSGETITLNSELQHLTLAIMARTLFGFDIEDAEGQFANTARTISERFNLSHVSTYLAAWIPTPRNRRYRRAMNNLDTVIYDVIEARRAQDDSPNDLLATLIAAVDDPETDLTDETLRDEIATVILGGHDTAALAMTYTLTALARHPDAEAEVRAELDEVLGDDDPTVTDLPALPRLDAAVKEAMRLHPPAYTLFRESNRPMKIGEYDVPEGATLTIPQWVVHHDSRWFESPWEYQPDRWTDEFEASLPEYAYFPFCGGKRHCIGMRYGLMETKLVVATLLQRFRFDFQLPELSFAAALTLQPAEPVSVRVTTV</sequence>
<evidence type="ECO:0000256" key="1">
    <source>
        <dbReference type="ARBA" id="ARBA00010617"/>
    </source>
</evidence>
<name>A0A1N6Y9U7_9EURY</name>
<keyword evidence="5" id="KW-0408">Iron</keyword>
<dbReference type="PANTHER" id="PTHR24291:SF50">
    <property type="entry name" value="BIFUNCTIONAL ALBAFLAVENONE MONOOXYGENASE_TERPENE SYNTHASE"/>
    <property type="match status" value="1"/>
</dbReference>
<dbReference type="EMBL" id="FTNO01000001">
    <property type="protein sequence ID" value="SIR11357.1"/>
    <property type="molecule type" value="Genomic_DNA"/>
</dbReference>
<dbReference type="PANTHER" id="PTHR24291">
    <property type="entry name" value="CYTOCHROME P450 FAMILY 4"/>
    <property type="match status" value="1"/>
</dbReference>
<organism evidence="7 8">
    <name type="scientific">Haladaptatus litoreus</name>
    <dbReference type="NCBI Taxonomy" id="553468"/>
    <lineage>
        <taxon>Archaea</taxon>
        <taxon>Methanobacteriati</taxon>
        <taxon>Methanobacteriota</taxon>
        <taxon>Stenosarchaea group</taxon>
        <taxon>Halobacteria</taxon>
        <taxon>Halobacteriales</taxon>
        <taxon>Haladaptataceae</taxon>
        <taxon>Haladaptatus</taxon>
    </lineage>
</organism>
<dbReference type="RefSeq" id="WP_076429278.1">
    <property type="nucleotide sequence ID" value="NZ_FTNO01000001.1"/>
</dbReference>
<dbReference type="GO" id="GO:0020037">
    <property type="term" value="F:heme binding"/>
    <property type="evidence" value="ECO:0007669"/>
    <property type="project" value="InterPro"/>
</dbReference>
<evidence type="ECO:0000313" key="8">
    <source>
        <dbReference type="Proteomes" id="UP000186914"/>
    </source>
</evidence>
<keyword evidence="2" id="KW-0349">Heme</keyword>
<dbReference type="AlphaFoldDB" id="A0A1N6Y9U7"/>
<dbReference type="InterPro" id="IPR036396">
    <property type="entry name" value="Cyt_P450_sf"/>
</dbReference>
<keyword evidence="6" id="KW-0503">Monooxygenase</keyword>
<evidence type="ECO:0000256" key="4">
    <source>
        <dbReference type="ARBA" id="ARBA00023002"/>
    </source>
</evidence>
<accession>A0A1N6Y9U7</accession>
<dbReference type="Proteomes" id="UP000186914">
    <property type="component" value="Unassembled WGS sequence"/>
</dbReference>
<dbReference type="PRINTS" id="PR00463">
    <property type="entry name" value="EP450I"/>
</dbReference>
<dbReference type="InterPro" id="IPR050196">
    <property type="entry name" value="Cytochrome_P450_Monoox"/>
</dbReference>
<evidence type="ECO:0000256" key="2">
    <source>
        <dbReference type="ARBA" id="ARBA00022617"/>
    </source>
</evidence>
<dbReference type="InterPro" id="IPR002401">
    <property type="entry name" value="Cyt_P450_E_grp-I"/>
</dbReference>
<evidence type="ECO:0000256" key="6">
    <source>
        <dbReference type="ARBA" id="ARBA00023033"/>
    </source>
</evidence>
<comment type="similarity">
    <text evidence="1">Belongs to the cytochrome P450 family.</text>
</comment>
<gene>
    <name evidence="7" type="ORF">SAMN05421858_1474</name>
</gene>
<evidence type="ECO:0000256" key="3">
    <source>
        <dbReference type="ARBA" id="ARBA00022723"/>
    </source>
</evidence>
<keyword evidence="4" id="KW-0560">Oxidoreductase</keyword>